<dbReference type="SUPFAM" id="SSF161077">
    <property type="entry name" value="Photosystem II antenna protein-like"/>
    <property type="match status" value="1"/>
</dbReference>
<accession>A0A9E9C3H7</accession>
<dbReference type="GO" id="GO:0009538">
    <property type="term" value="C:photosystem I reaction center"/>
    <property type="evidence" value="ECO:0007669"/>
    <property type="project" value="InterPro"/>
</dbReference>
<dbReference type="AlphaFoldDB" id="A0A9E9C3H7"/>
<dbReference type="GO" id="GO:0031676">
    <property type="term" value="C:plasma membrane-derived thylakoid membrane"/>
    <property type="evidence" value="ECO:0007669"/>
    <property type="project" value="UniProtKB-SubCell"/>
</dbReference>
<evidence type="ECO:0000256" key="1">
    <source>
        <dbReference type="ARBA" id="ARBA00004636"/>
    </source>
</evidence>
<evidence type="ECO:0000313" key="17">
    <source>
        <dbReference type="Proteomes" id="UP001163152"/>
    </source>
</evidence>
<gene>
    <name evidence="16" type="ORF">OXH18_17615</name>
</gene>
<name>A0A9E9C3H7_9CYAN</name>
<protein>
    <recommendedName>
        <fullName evidence="3">Photosystem I reaction center subunit XI</fullName>
    </recommendedName>
    <alternativeName>
        <fullName evidence="12">PSI subunit V</fullName>
    </alternativeName>
    <alternativeName>
        <fullName evidence="13">PSI-L</fullName>
    </alternativeName>
</protein>
<dbReference type="InterPro" id="IPR036001">
    <property type="entry name" value="PS_II_antenna-like_sf"/>
</dbReference>
<organism evidence="16 17">
    <name type="scientific">Thermocoleostomius sinensis A174</name>
    <dbReference type="NCBI Taxonomy" id="2016057"/>
    <lineage>
        <taxon>Bacteria</taxon>
        <taxon>Bacillati</taxon>
        <taxon>Cyanobacteriota</taxon>
        <taxon>Cyanophyceae</taxon>
        <taxon>Oculatellales</taxon>
        <taxon>Oculatellaceae</taxon>
        <taxon>Thermocoleostomius</taxon>
    </lineage>
</organism>
<dbReference type="EMBL" id="CP113797">
    <property type="protein sequence ID" value="WAL58981.1"/>
    <property type="molecule type" value="Genomic_DNA"/>
</dbReference>
<keyword evidence="11 14" id="KW-0472">Membrane</keyword>
<keyword evidence="7" id="KW-0603">Photosystem I</keyword>
<keyword evidence="5" id="KW-0602">Photosynthesis</keyword>
<evidence type="ECO:0000256" key="11">
    <source>
        <dbReference type="ARBA" id="ARBA00023136"/>
    </source>
</evidence>
<dbReference type="KEGG" id="tsin:OXH18_17615"/>
<feature type="transmembrane region" description="Helical" evidence="14">
    <location>
        <begin position="83"/>
        <end position="100"/>
    </location>
</feature>
<dbReference type="InterPro" id="IPR022980">
    <property type="entry name" value="PSI_suXI"/>
</dbReference>
<evidence type="ECO:0000313" key="16">
    <source>
        <dbReference type="EMBL" id="WAL58981.1"/>
    </source>
</evidence>
<feature type="transmembrane region" description="Helical" evidence="14">
    <location>
        <begin position="317"/>
        <end position="335"/>
    </location>
</feature>
<dbReference type="Pfam" id="PF02605">
    <property type="entry name" value="PsaL"/>
    <property type="match status" value="1"/>
</dbReference>
<feature type="transmembrane region" description="Helical" evidence="14">
    <location>
        <begin position="272"/>
        <end position="290"/>
    </location>
</feature>
<keyword evidence="10" id="KW-0793">Thylakoid</keyword>
<evidence type="ECO:0000256" key="6">
    <source>
        <dbReference type="ARBA" id="ARBA00022692"/>
    </source>
</evidence>
<keyword evidence="4" id="KW-0148">Chlorophyll</keyword>
<evidence type="ECO:0000256" key="9">
    <source>
        <dbReference type="ARBA" id="ARBA00022991"/>
    </source>
</evidence>
<dbReference type="InterPro" id="IPR036592">
    <property type="entry name" value="PSI_PsaL_sf"/>
</dbReference>
<evidence type="ECO:0000259" key="15">
    <source>
        <dbReference type="Pfam" id="PF02605"/>
    </source>
</evidence>
<evidence type="ECO:0000256" key="10">
    <source>
        <dbReference type="ARBA" id="ARBA00023078"/>
    </source>
</evidence>
<evidence type="ECO:0000256" key="7">
    <source>
        <dbReference type="ARBA" id="ARBA00022836"/>
    </source>
</evidence>
<reference evidence="16" key="1">
    <citation type="submission" date="2022-12" db="EMBL/GenBank/DDBJ databases">
        <title>Polyphasic identification of a Novel Hot-Spring Cyanobacterium Ocullathermofonsia sinensis gen nov. sp. nov. and Genomic Insights on its Adaptations to the Thermal Habitat.</title>
        <authorList>
            <person name="Daroch M."/>
            <person name="Tang J."/>
            <person name="Jiang Y."/>
        </authorList>
    </citation>
    <scope>NUCLEOTIDE SEQUENCE</scope>
    <source>
        <strain evidence="16">PKUAC-SCTA174</strain>
    </source>
</reference>
<keyword evidence="9" id="KW-0157">Chromophore</keyword>
<dbReference type="Proteomes" id="UP001163152">
    <property type="component" value="Chromosome"/>
</dbReference>
<dbReference type="GO" id="GO:0009767">
    <property type="term" value="P:photosynthetic electron transport chain"/>
    <property type="evidence" value="ECO:0007669"/>
    <property type="project" value="InterPro"/>
</dbReference>
<evidence type="ECO:0000256" key="12">
    <source>
        <dbReference type="ARBA" id="ARBA00032768"/>
    </source>
</evidence>
<dbReference type="PANTHER" id="PTHR34803">
    <property type="entry name" value="PHOTOSYSTEM I REACTION CENTER SUBUNIT XI, CHLOROPLASTIC"/>
    <property type="match status" value="1"/>
</dbReference>
<comment type="similarity">
    <text evidence="2">Belongs to the PsaL family.</text>
</comment>
<comment type="subcellular location">
    <subcellularLocation>
        <location evidence="1">Cellular thylakoid membrane</location>
        <topology evidence="1">Multi-pass membrane protein</topology>
    </subcellularLocation>
</comment>
<keyword evidence="8 14" id="KW-1133">Transmembrane helix</keyword>
<evidence type="ECO:0000256" key="13">
    <source>
        <dbReference type="ARBA" id="ARBA00033437"/>
    </source>
</evidence>
<keyword evidence="6 14" id="KW-0812">Transmembrane</keyword>
<evidence type="ECO:0000256" key="14">
    <source>
        <dbReference type="SAM" id="Phobius"/>
    </source>
</evidence>
<evidence type="ECO:0000256" key="5">
    <source>
        <dbReference type="ARBA" id="ARBA00022531"/>
    </source>
</evidence>
<evidence type="ECO:0000256" key="3">
    <source>
        <dbReference type="ARBA" id="ARBA00019514"/>
    </source>
</evidence>
<dbReference type="RefSeq" id="WP_268608456.1">
    <property type="nucleotide sequence ID" value="NZ_CP113797.1"/>
</dbReference>
<feature type="transmembrane region" description="Helical" evidence="14">
    <location>
        <begin position="50"/>
        <end position="71"/>
    </location>
</feature>
<feature type="transmembrane region" description="Helical" evidence="14">
    <location>
        <begin position="188"/>
        <end position="211"/>
    </location>
</feature>
<feature type="transmembrane region" description="Helical" evidence="14">
    <location>
        <begin position="156"/>
        <end position="176"/>
    </location>
</feature>
<evidence type="ECO:0000256" key="4">
    <source>
        <dbReference type="ARBA" id="ARBA00022494"/>
    </source>
</evidence>
<feature type="transmembrane region" description="Helical" evidence="14">
    <location>
        <begin position="112"/>
        <end position="136"/>
    </location>
</feature>
<dbReference type="InterPro" id="IPR000932">
    <property type="entry name" value="PS_antenna-like"/>
</dbReference>
<evidence type="ECO:0000256" key="8">
    <source>
        <dbReference type="ARBA" id="ARBA00022989"/>
    </source>
</evidence>
<evidence type="ECO:0000256" key="2">
    <source>
        <dbReference type="ARBA" id="ARBA00008820"/>
    </source>
</evidence>
<feature type="domain" description="Photosystem I PsaL reaction centre subunit XI" evidence="15">
    <location>
        <begin position="375"/>
        <end position="515"/>
    </location>
</feature>
<dbReference type="GO" id="GO:0016168">
    <property type="term" value="F:chlorophyll binding"/>
    <property type="evidence" value="ECO:0007669"/>
    <property type="project" value="UniProtKB-KW"/>
</dbReference>
<dbReference type="Gene3D" id="1.20.1240.10">
    <property type="entry name" value="Photosystem I PsaL, reaction centre subunit XI"/>
    <property type="match status" value="1"/>
</dbReference>
<dbReference type="NCBIfam" id="TIGR03041">
    <property type="entry name" value="PS_antenn_a_b"/>
    <property type="match status" value="1"/>
</dbReference>
<dbReference type="InterPro" id="IPR003757">
    <property type="entry name" value="PSI_PsaL"/>
</dbReference>
<feature type="transmembrane region" description="Helical" evidence="14">
    <location>
        <begin position="231"/>
        <end position="251"/>
    </location>
</feature>
<keyword evidence="17" id="KW-1185">Reference proteome</keyword>
<dbReference type="PANTHER" id="PTHR34803:SF2">
    <property type="entry name" value="PHOTOSYSTEM I REACTION CENTER SUBUNIT XI, CHLOROPLASTIC"/>
    <property type="match status" value="1"/>
</dbReference>
<sequence length="522" mass="56121">MTIANVTPDSTAPSLEFPGSTPETRYVKDSVDPYSWWAGNFRFANLSGKLLGAHVAHAGLIVLWAGAMTLFELSQFNPNLPMYDQGLILLPHLASLGFGVGADGQIISTYPYFAIGVVHLISSSILGAGGIYHAVLGPEKLDEKGFGYNWEDGGKMTSILGIHLVLLGMGALLLVLRATRLGGVYDPAIADVRLITNPTLNPLTIFGYLVGITPDGWTLQGMAAVHNLEDVVGGHIWVGALCILGGIWHIYTRPTNWAKGLFVWSGEAYLSYSQAALAYMGYFAAYFVWVNETVYPSVFYGPVGTTTVDGVITPRTWLMLFHVIFASLLLAGHFWHALRSRAIAAGFVFSKMTFNSDAMLGDSQFNGIPLFTGIVQPDRSDVQQGNLATPINTSDISLTWIKNLPIYRSGLSPITRGLEIGMAHGYLLLGPFLKLGPLRNTDAALIGGFGGASGLVVILSVCLFLYGFAVFQGRPKPRGVLPGNLKTYKDWSLFTSGFLIGGLGGVLFASFIVLEISRAGLS</sequence>
<dbReference type="SUPFAM" id="SSF81568">
    <property type="entry name" value="Photosystem I reaction center subunit XI, PsaL"/>
    <property type="match status" value="1"/>
</dbReference>
<proteinExistence type="inferred from homology"/>
<feature type="transmembrane region" description="Helical" evidence="14">
    <location>
        <begin position="491"/>
        <end position="514"/>
    </location>
</feature>
<dbReference type="Pfam" id="PF00421">
    <property type="entry name" value="PSII"/>
    <property type="match status" value="1"/>
</dbReference>
<feature type="transmembrane region" description="Helical" evidence="14">
    <location>
        <begin position="443"/>
        <end position="471"/>
    </location>
</feature>